<dbReference type="AlphaFoldDB" id="A0AAE1BLH1"/>
<proteinExistence type="inferred from homology"/>
<dbReference type="FunFam" id="3.10.120.10:FF:000002">
    <property type="entry name" value="Cytochrome b5 type B"/>
    <property type="match status" value="1"/>
</dbReference>
<keyword evidence="3" id="KW-0812">Transmembrane</keyword>
<keyword evidence="6" id="KW-0472">Membrane</keyword>
<sequence>MKDNYGSTPLYLLQPSSIFSFAAQTLELATQTLGYRDTSATTSSSSSSSSSFADDPTSTRHRKRDEQSGLDVYTLDEVAMHDTMDDCWIILYDKVFDVTKFLLDHPGGEDVIMEHAGRDATIAFRGVGHSLPALQALDTYLMGILPPEERIFTGEGPCQWSTL</sequence>
<dbReference type="GO" id="GO:0020037">
    <property type="term" value="F:heme binding"/>
    <property type="evidence" value="ECO:0007669"/>
    <property type="project" value="UniProtKB-UniRule"/>
</dbReference>
<dbReference type="SMART" id="SM01117">
    <property type="entry name" value="Cyt-b5"/>
    <property type="match status" value="1"/>
</dbReference>
<evidence type="ECO:0000256" key="5">
    <source>
        <dbReference type="ARBA" id="ARBA00023004"/>
    </source>
</evidence>
<dbReference type="PANTHER" id="PTHR19359">
    <property type="entry name" value="CYTOCHROME B5"/>
    <property type="match status" value="1"/>
</dbReference>
<dbReference type="PRINTS" id="PR00363">
    <property type="entry name" value="CYTOCHROMEB5"/>
</dbReference>
<evidence type="ECO:0000256" key="6">
    <source>
        <dbReference type="ARBA" id="ARBA00023136"/>
    </source>
</evidence>
<feature type="domain" description="Cytochrome b5 heme-binding" evidence="10">
    <location>
        <begin position="70"/>
        <end position="146"/>
    </location>
</feature>
<name>A0AAE1BLH1_PETCI</name>
<keyword evidence="5 8" id="KW-0408">Iron</keyword>
<dbReference type="Gene3D" id="3.10.120.10">
    <property type="entry name" value="Cytochrome b5-like heme/steroid binding domain"/>
    <property type="match status" value="1"/>
</dbReference>
<dbReference type="PANTHER" id="PTHR19359:SF41">
    <property type="entry name" value="GEO08203P1"/>
    <property type="match status" value="1"/>
</dbReference>
<feature type="region of interest" description="Disordered" evidence="9">
    <location>
        <begin position="38"/>
        <end position="67"/>
    </location>
</feature>
<comment type="caution">
    <text evidence="11">The sequence shown here is derived from an EMBL/GenBank/DDBJ whole genome shotgun (WGS) entry which is preliminary data.</text>
</comment>
<dbReference type="PROSITE" id="PS00191">
    <property type="entry name" value="CYTOCHROME_B5_1"/>
    <property type="match status" value="1"/>
</dbReference>
<evidence type="ECO:0000256" key="7">
    <source>
        <dbReference type="ARBA" id="ARBA00038168"/>
    </source>
</evidence>
<organism evidence="11 12">
    <name type="scientific">Petrolisthes cinctipes</name>
    <name type="common">Flat porcelain crab</name>
    <dbReference type="NCBI Taxonomy" id="88211"/>
    <lineage>
        <taxon>Eukaryota</taxon>
        <taxon>Metazoa</taxon>
        <taxon>Ecdysozoa</taxon>
        <taxon>Arthropoda</taxon>
        <taxon>Crustacea</taxon>
        <taxon>Multicrustacea</taxon>
        <taxon>Malacostraca</taxon>
        <taxon>Eumalacostraca</taxon>
        <taxon>Eucarida</taxon>
        <taxon>Decapoda</taxon>
        <taxon>Pleocyemata</taxon>
        <taxon>Anomura</taxon>
        <taxon>Galatheoidea</taxon>
        <taxon>Porcellanidae</taxon>
        <taxon>Petrolisthes</taxon>
    </lineage>
</organism>
<evidence type="ECO:0000256" key="3">
    <source>
        <dbReference type="ARBA" id="ARBA00022692"/>
    </source>
</evidence>
<evidence type="ECO:0000256" key="1">
    <source>
        <dbReference type="ARBA" id="ARBA00004370"/>
    </source>
</evidence>
<dbReference type="GO" id="GO:0016020">
    <property type="term" value="C:membrane"/>
    <property type="evidence" value="ECO:0007669"/>
    <property type="project" value="UniProtKB-SubCell"/>
</dbReference>
<dbReference type="EMBL" id="JAWQEG010007236">
    <property type="protein sequence ID" value="KAK3852785.1"/>
    <property type="molecule type" value="Genomic_DNA"/>
</dbReference>
<reference evidence="11" key="1">
    <citation type="submission" date="2023-10" db="EMBL/GenBank/DDBJ databases">
        <title>Genome assemblies of two species of porcelain crab, Petrolisthes cinctipes and Petrolisthes manimaculis (Anomura: Porcellanidae).</title>
        <authorList>
            <person name="Angst P."/>
        </authorList>
    </citation>
    <scope>NUCLEOTIDE SEQUENCE</scope>
    <source>
        <strain evidence="11">PB745_01</strain>
        <tissue evidence="11">Gill</tissue>
    </source>
</reference>
<keyword evidence="4 8" id="KW-0479">Metal-binding</keyword>
<dbReference type="InterPro" id="IPR036400">
    <property type="entry name" value="Cyt_B5-like_heme/steroid_sf"/>
</dbReference>
<dbReference type="InterPro" id="IPR050668">
    <property type="entry name" value="Cytochrome_b5"/>
</dbReference>
<dbReference type="Pfam" id="PF00173">
    <property type="entry name" value="Cyt-b5"/>
    <property type="match status" value="1"/>
</dbReference>
<comment type="subcellular location">
    <subcellularLocation>
        <location evidence="1">Membrane</location>
    </subcellularLocation>
</comment>
<evidence type="ECO:0000256" key="2">
    <source>
        <dbReference type="ARBA" id="ARBA00022617"/>
    </source>
</evidence>
<dbReference type="GO" id="GO:0046872">
    <property type="term" value="F:metal ion binding"/>
    <property type="evidence" value="ECO:0007669"/>
    <property type="project" value="UniProtKB-UniRule"/>
</dbReference>
<gene>
    <name evidence="11" type="ORF">Pcinc_040635</name>
</gene>
<evidence type="ECO:0000256" key="9">
    <source>
        <dbReference type="SAM" id="MobiDB-lite"/>
    </source>
</evidence>
<accession>A0AAE1BLH1</accession>
<dbReference type="SUPFAM" id="SSF55856">
    <property type="entry name" value="Cytochrome b5-like heme/steroid binding domain"/>
    <property type="match status" value="1"/>
</dbReference>
<keyword evidence="12" id="KW-1185">Reference proteome</keyword>
<evidence type="ECO:0000259" key="10">
    <source>
        <dbReference type="PROSITE" id="PS50255"/>
    </source>
</evidence>
<protein>
    <recommendedName>
        <fullName evidence="10">Cytochrome b5 heme-binding domain-containing protein</fullName>
    </recommendedName>
</protein>
<dbReference type="Proteomes" id="UP001286313">
    <property type="component" value="Unassembled WGS sequence"/>
</dbReference>
<feature type="compositionally biased region" description="Low complexity" evidence="9">
    <location>
        <begin position="38"/>
        <end position="56"/>
    </location>
</feature>
<evidence type="ECO:0000256" key="4">
    <source>
        <dbReference type="ARBA" id="ARBA00022723"/>
    </source>
</evidence>
<evidence type="ECO:0000313" key="11">
    <source>
        <dbReference type="EMBL" id="KAK3852785.1"/>
    </source>
</evidence>
<comment type="similarity">
    <text evidence="7 8">Belongs to the cytochrome b5 family.</text>
</comment>
<evidence type="ECO:0000256" key="8">
    <source>
        <dbReference type="RuleBase" id="RU362121"/>
    </source>
</evidence>
<evidence type="ECO:0000313" key="12">
    <source>
        <dbReference type="Proteomes" id="UP001286313"/>
    </source>
</evidence>
<dbReference type="InterPro" id="IPR018506">
    <property type="entry name" value="Cyt_B5_heme-BS"/>
</dbReference>
<dbReference type="PROSITE" id="PS50255">
    <property type="entry name" value="CYTOCHROME_B5_2"/>
    <property type="match status" value="1"/>
</dbReference>
<keyword evidence="2 8" id="KW-0349">Heme</keyword>
<dbReference type="InterPro" id="IPR001199">
    <property type="entry name" value="Cyt_B5-like_heme/steroid-bd"/>
</dbReference>